<dbReference type="SUPFAM" id="SSF52540">
    <property type="entry name" value="P-loop containing nucleoside triphosphate hydrolases"/>
    <property type="match status" value="1"/>
</dbReference>
<dbReference type="AlphaFoldDB" id="A0A5C3Q6A6"/>
<dbReference type="EMBL" id="ML178876">
    <property type="protein sequence ID" value="TFK95738.1"/>
    <property type="molecule type" value="Genomic_DNA"/>
</dbReference>
<organism evidence="2 3">
    <name type="scientific">Pterulicium gracile</name>
    <dbReference type="NCBI Taxonomy" id="1884261"/>
    <lineage>
        <taxon>Eukaryota</taxon>
        <taxon>Fungi</taxon>
        <taxon>Dikarya</taxon>
        <taxon>Basidiomycota</taxon>
        <taxon>Agaricomycotina</taxon>
        <taxon>Agaricomycetes</taxon>
        <taxon>Agaricomycetidae</taxon>
        <taxon>Agaricales</taxon>
        <taxon>Pleurotineae</taxon>
        <taxon>Pterulaceae</taxon>
        <taxon>Pterulicium</taxon>
    </lineage>
</organism>
<protein>
    <recommendedName>
        <fullName evidence="4">P-loop containing nucleoside triphosphate hydrolase protein</fullName>
    </recommendedName>
</protein>
<accession>A0A5C3Q6A6</accession>
<sequence>MESQQQKGRSRPRKRDWLGNIFRPSRGPSPVPLSDIPPSVHPVTTDGSSGDTLAIPIQPANALAYTADLCLGDSRTSTGVPIRPSRGSDSTAVTPLPGSPQNSPFVCQAPSENSMSGEDTPVIGVHLDASFSRMSTGAGHIGAFNGNTGTLIYNAGPPLKAAPAPRCPAASLNFVGREQEQAVVWEFFFGEDVRLDERRIFSIVGMGGCGKTQLTRKFMKRVYEQFSKKNASHLVFYVDGTTQATIEASLVLIAKANGLEESSEAALAWMSNLDTEFFMYIDNADDPTINMRRFFSNSDY</sequence>
<feature type="region of interest" description="Disordered" evidence="1">
    <location>
        <begin position="1"/>
        <end position="48"/>
    </location>
</feature>
<reference evidence="2 3" key="1">
    <citation type="journal article" date="2019" name="Nat. Ecol. Evol.">
        <title>Megaphylogeny resolves global patterns of mushroom evolution.</title>
        <authorList>
            <person name="Varga T."/>
            <person name="Krizsan K."/>
            <person name="Foldi C."/>
            <person name="Dima B."/>
            <person name="Sanchez-Garcia M."/>
            <person name="Sanchez-Ramirez S."/>
            <person name="Szollosi G.J."/>
            <person name="Szarkandi J.G."/>
            <person name="Papp V."/>
            <person name="Albert L."/>
            <person name="Andreopoulos W."/>
            <person name="Angelini C."/>
            <person name="Antonin V."/>
            <person name="Barry K.W."/>
            <person name="Bougher N.L."/>
            <person name="Buchanan P."/>
            <person name="Buyck B."/>
            <person name="Bense V."/>
            <person name="Catcheside P."/>
            <person name="Chovatia M."/>
            <person name="Cooper J."/>
            <person name="Damon W."/>
            <person name="Desjardin D."/>
            <person name="Finy P."/>
            <person name="Geml J."/>
            <person name="Haridas S."/>
            <person name="Hughes K."/>
            <person name="Justo A."/>
            <person name="Karasinski D."/>
            <person name="Kautmanova I."/>
            <person name="Kiss B."/>
            <person name="Kocsube S."/>
            <person name="Kotiranta H."/>
            <person name="LaButti K.M."/>
            <person name="Lechner B.E."/>
            <person name="Liimatainen K."/>
            <person name="Lipzen A."/>
            <person name="Lukacs Z."/>
            <person name="Mihaltcheva S."/>
            <person name="Morgado L.N."/>
            <person name="Niskanen T."/>
            <person name="Noordeloos M.E."/>
            <person name="Ohm R.A."/>
            <person name="Ortiz-Santana B."/>
            <person name="Ovrebo C."/>
            <person name="Racz N."/>
            <person name="Riley R."/>
            <person name="Savchenko A."/>
            <person name="Shiryaev A."/>
            <person name="Soop K."/>
            <person name="Spirin V."/>
            <person name="Szebenyi C."/>
            <person name="Tomsovsky M."/>
            <person name="Tulloss R.E."/>
            <person name="Uehling J."/>
            <person name="Grigoriev I.V."/>
            <person name="Vagvolgyi C."/>
            <person name="Papp T."/>
            <person name="Martin F.M."/>
            <person name="Miettinen O."/>
            <person name="Hibbett D.S."/>
            <person name="Nagy L.G."/>
        </authorList>
    </citation>
    <scope>NUCLEOTIDE SEQUENCE [LARGE SCALE GENOMIC DNA]</scope>
    <source>
        <strain evidence="2 3">CBS 309.79</strain>
    </source>
</reference>
<feature type="compositionally biased region" description="Polar residues" evidence="1">
    <location>
        <begin position="87"/>
        <end position="102"/>
    </location>
</feature>
<evidence type="ECO:0000256" key="1">
    <source>
        <dbReference type="SAM" id="MobiDB-lite"/>
    </source>
</evidence>
<evidence type="ECO:0000313" key="2">
    <source>
        <dbReference type="EMBL" id="TFK95738.1"/>
    </source>
</evidence>
<evidence type="ECO:0000313" key="3">
    <source>
        <dbReference type="Proteomes" id="UP000305067"/>
    </source>
</evidence>
<proteinExistence type="predicted"/>
<dbReference type="InterPro" id="IPR027417">
    <property type="entry name" value="P-loop_NTPase"/>
</dbReference>
<dbReference type="Proteomes" id="UP000305067">
    <property type="component" value="Unassembled WGS sequence"/>
</dbReference>
<dbReference type="STRING" id="1884261.A0A5C3Q6A6"/>
<dbReference type="Gene3D" id="3.40.50.300">
    <property type="entry name" value="P-loop containing nucleotide triphosphate hydrolases"/>
    <property type="match status" value="1"/>
</dbReference>
<feature type="non-terminal residue" evidence="2">
    <location>
        <position position="300"/>
    </location>
</feature>
<gene>
    <name evidence="2" type="ORF">BDV98DRAFT_608774</name>
</gene>
<keyword evidence="3" id="KW-1185">Reference proteome</keyword>
<feature type="region of interest" description="Disordered" evidence="1">
    <location>
        <begin position="77"/>
        <end position="102"/>
    </location>
</feature>
<evidence type="ECO:0008006" key="4">
    <source>
        <dbReference type="Google" id="ProtNLM"/>
    </source>
</evidence>
<dbReference type="OrthoDB" id="3258722at2759"/>
<name>A0A5C3Q6A6_9AGAR</name>